<dbReference type="AlphaFoldDB" id="A0A919PUD1"/>
<dbReference type="RefSeq" id="WP_203850394.1">
    <property type="nucleotide sequence ID" value="NZ_BAAAVW010000023.1"/>
</dbReference>
<keyword evidence="3" id="KW-1185">Reference proteome</keyword>
<name>A0A919PUD1_9ACTN</name>
<protein>
    <recommendedName>
        <fullName evidence="4">IucA/IucC family protein</fullName>
    </recommendedName>
</protein>
<gene>
    <name evidence="2" type="ORF">Dsi01nite_067390</name>
</gene>
<dbReference type="Gene3D" id="1.10.510.40">
    <property type="match status" value="1"/>
</dbReference>
<feature type="region of interest" description="Disordered" evidence="1">
    <location>
        <begin position="183"/>
        <end position="202"/>
    </location>
</feature>
<comment type="caution">
    <text evidence="2">The sequence shown here is derived from an EMBL/GenBank/DDBJ whole genome shotgun (WGS) entry which is preliminary data.</text>
</comment>
<evidence type="ECO:0000313" key="2">
    <source>
        <dbReference type="EMBL" id="GIG48698.1"/>
    </source>
</evidence>
<proteinExistence type="predicted"/>
<reference evidence="2" key="1">
    <citation type="submission" date="2021-01" db="EMBL/GenBank/DDBJ databases">
        <title>Whole genome shotgun sequence of Dactylosporangium siamense NBRC 106093.</title>
        <authorList>
            <person name="Komaki H."/>
            <person name="Tamura T."/>
        </authorList>
    </citation>
    <scope>NUCLEOTIDE SEQUENCE</scope>
    <source>
        <strain evidence="2">NBRC 106093</strain>
    </source>
</reference>
<dbReference type="EMBL" id="BONQ01000107">
    <property type="protein sequence ID" value="GIG48698.1"/>
    <property type="molecule type" value="Genomic_DNA"/>
</dbReference>
<accession>A0A919PUD1</accession>
<organism evidence="2 3">
    <name type="scientific">Dactylosporangium siamense</name>
    <dbReference type="NCBI Taxonomy" id="685454"/>
    <lineage>
        <taxon>Bacteria</taxon>
        <taxon>Bacillati</taxon>
        <taxon>Actinomycetota</taxon>
        <taxon>Actinomycetes</taxon>
        <taxon>Micromonosporales</taxon>
        <taxon>Micromonosporaceae</taxon>
        <taxon>Dactylosporangium</taxon>
    </lineage>
</organism>
<evidence type="ECO:0008006" key="4">
    <source>
        <dbReference type="Google" id="ProtNLM"/>
    </source>
</evidence>
<sequence length="418" mass="45311">MQLDSTDPIALWQYAERYLGVGTRTYSPYAGDLDIDDAFHPQRGTPTFQLPTFQVPGSVHVASPVVPSPLPSLYQGLLPVHPNALDAPDLVGRAELLASPPGPTLTAVPTANARTVFVTAIDGTPVEPHFVKLHYPRRLSRFTRRLRKPVIELQLWVSDELVRVGAPVLPEVGGGWFGAGSGPGSGSAFGPGSGSGSGPGSGSGDDAWGFLLRAARPLAPAPAWTVPLFALYGRDLHHPTDPTLLEQLVDAFDEDPTAFVASRIVEPMVRLWASVARDTGCPLETHGQNTLFAFDVHRRESRILYRDCAIYVDAARRAGLGLTGPLPPANVIPRDVPMAADEVFSLTYDSFMGHHALSYVAALAEQRWGVRPSSLHAAARAAFTAQDLLPPTVYYYDDVLYDNNDWKLVDTGRQPVWR</sequence>
<dbReference type="Proteomes" id="UP000660611">
    <property type="component" value="Unassembled WGS sequence"/>
</dbReference>
<evidence type="ECO:0000313" key="3">
    <source>
        <dbReference type="Proteomes" id="UP000660611"/>
    </source>
</evidence>
<evidence type="ECO:0000256" key="1">
    <source>
        <dbReference type="SAM" id="MobiDB-lite"/>
    </source>
</evidence>